<keyword evidence="1" id="KW-1185">Reference proteome</keyword>
<evidence type="ECO:0000313" key="1">
    <source>
        <dbReference type="Proteomes" id="UP000887563"/>
    </source>
</evidence>
<organism evidence="1 2">
    <name type="scientific">Meloidogyne incognita</name>
    <name type="common">Southern root-knot nematode worm</name>
    <name type="synonym">Oxyuris incognita</name>
    <dbReference type="NCBI Taxonomy" id="6306"/>
    <lineage>
        <taxon>Eukaryota</taxon>
        <taxon>Metazoa</taxon>
        <taxon>Ecdysozoa</taxon>
        <taxon>Nematoda</taxon>
        <taxon>Chromadorea</taxon>
        <taxon>Rhabditida</taxon>
        <taxon>Tylenchina</taxon>
        <taxon>Tylenchomorpha</taxon>
        <taxon>Tylenchoidea</taxon>
        <taxon>Meloidogynidae</taxon>
        <taxon>Meloidogyninae</taxon>
        <taxon>Meloidogyne</taxon>
        <taxon>Meloidogyne incognita group</taxon>
    </lineage>
</organism>
<dbReference type="AlphaFoldDB" id="A0A914LBP9"/>
<protein>
    <submittedName>
        <fullName evidence="2">Uncharacterized protein</fullName>
    </submittedName>
</protein>
<proteinExistence type="predicted"/>
<reference evidence="2" key="1">
    <citation type="submission" date="2022-11" db="UniProtKB">
        <authorList>
            <consortium name="WormBaseParasite"/>
        </authorList>
    </citation>
    <scope>IDENTIFICATION</scope>
</reference>
<dbReference type="WBParaSite" id="Minc3s00327g10289">
    <property type="protein sequence ID" value="Minc3s00327g10289"/>
    <property type="gene ID" value="Minc3s00327g10289"/>
</dbReference>
<accession>A0A914LBP9</accession>
<name>A0A914LBP9_MELIC</name>
<dbReference type="Proteomes" id="UP000887563">
    <property type="component" value="Unplaced"/>
</dbReference>
<sequence length="84" mass="9946">MPSHSQQDLEEICSFPRAIAFEHYRASQFEPDRPPSFLAKFFPIYLQNGQAFLSSIPISLVYILPKNNQKEFLYPLRWKLKEEL</sequence>
<evidence type="ECO:0000313" key="2">
    <source>
        <dbReference type="WBParaSite" id="Minc3s00327g10289"/>
    </source>
</evidence>